<evidence type="ECO:0000313" key="2">
    <source>
        <dbReference type="EMBL" id="GER47490.1"/>
    </source>
</evidence>
<feature type="compositionally biased region" description="Polar residues" evidence="1">
    <location>
        <begin position="53"/>
        <end position="63"/>
    </location>
</feature>
<name>A0A5A7QQK3_STRAF</name>
<feature type="compositionally biased region" description="Basic residues" evidence="1">
    <location>
        <begin position="34"/>
        <end position="45"/>
    </location>
</feature>
<evidence type="ECO:0000256" key="1">
    <source>
        <dbReference type="SAM" id="MobiDB-lite"/>
    </source>
</evidence>
<sequence>MPAYERTKDILAGSIGQQISLSQAPTWNEALIRRREKRKRRRSSRYYRTTSRCASTAGSQNHASAASRILCQKCFNSVKSRAAAVDRSFRSSPPARFSMEGRLDFPPVSGDPEKEALVESAA</sequence>
<feature type="compositionally biased region" description="Basic and acidic residues" evidence="1">
    <location>
        <begin position="111"/>
        <end position="122"/>
    </location>
</feature>
<keyword evidence="3" id="KW-1185">Reference proteome</keyword>
<gene>
    <name evidence="2" type="ORF">STAS_24604</name>
</gene>
<protein>
    <submittedName>
        <fullName evidence="2">A20/AN1-like zinc finger family protein</fullName>
    </submittedName>
</protein>
<reference evidence="3" key="1">
    <citation type="journal article" date="2019" name="Curr. Biol.">
        <title>Genome Sequence of Striga asiatica Provides Insight into the Evolution of Plant Parasitism.</title>
        <authorList>
            <person name="Yoshida S."/>
            <person name="Kim S."/>
            <person name="Wafula E.K."/>
            <person name="Tanskanen J."/>
            <person name="Kim Y.M."/>
            <person name="Honaas L."/>
            <person name="Yang Z."/>
            <person name="Spallek T."/>
            <person name="Conn C.E."/>
            <person name="Ichihashi Y."/>
            <person name="Cheong K."/>
            <person name="Cui S."/>
            <person name="Der J.P."/>
            <person name="Gundlach H."/>
            <person name="Jiao Y."/>
            <person name="Hori C."/>
            <person name="Ishida J.K."/>
            <person name="Kasahara H."/>
            <person name="Kiba T."/>
            <person name="Kim M.S."/>
            <person name="Koo N."/>
            <person name="Laohavisit A."/>
            <person name="Lee Y.H."/>
            <person name="Lumba S."/>
            <person name="McCourt P."/>
            <person name="Mortimer J.C."/>
            <person name="Mutuku J.M."/>
            <person name="Nomura T."/>
            <person name="Sasaki-Sekimoto Y."/>
            <person name="Seto Y."/>
            <person name="Wang Y."/>
            <person name="Wakatake T."/>
            <person name="Sakakibara H."/>
            <person name="Demura T."/>
            <person name="Yamaguchi S."/>
            <person name="Yoneyama K."/>
            <person name="Manabe R.I."/>
            <person name="Nelson D.C."/>
            <person name="Schulman A.H."/>
            <person name="Timko M.P."/>
            <person name="dePamphilis C.W."/>
            <person name="Choi D."/>
            <person name="Shirasu K."/>
        </authorList>
    </citation>
    <scope>NUCLEOTIDE SEQUENCE [LARGE SCALE GENOMIC DNA]</scope>
    <source>
        <strain evidence="3">cv. UVA1</strain>
    </source>
</reference>
<comment type="caution">
    <text evidence="2">The sequence shown here is derived from an EMBL/GenBank/DDBJ whole genome shotgun (WGS) entry which is preliminary data.</text>
</comment>
<accession>A0A5A7QQK3</accession>
<feature type="region of interest" description="Disordered" evidence="1">
    <location>
        <begin position="34"/>
        <end position="63"/>
    </location>
</feature>
<organism evidence="2 3">
    <name type="scientific">Striga asiatica</name>
    <name type="common">Asiatic witchweed</name>
    <name type="synonym">Buchnera asiatica</name>
    <dbReference type="NCBI Taxonomy" id="4170"/>
    <lineage>
        <taxon>Eukaryota</taxon>
        <taxon>Viridiplantae</taxon>
        <taxon>Streptophyta</taxon>
        <taxon>Embryophyta</taxon>
        <taxon>Tracheophyta</taxon>
        <taxon>Spermatophyta</taxon>
        <taxon>Magnoliopsida</taxon>
        <taxon>eudicotyledons</taxon>
        <taxon>Gunneridae</taxon>
        <taxon>Pentapetalae</taxon>
        <taxon>asterids</taxon>
        <taxon>lamiids</taxon>
        <taxon>Lamiales</taxon>
        <taxon>Orobanchaceae</taxon>
        <taxon>Buchnereae</taxon>
        <taxon>Striga</taxon>
    </lineage>
</organism>
<feature type="region of interest" description="Disordered" evidence="1">
    <location>
        <begin position="85"/>
        <end position="122"/>
    </location>
</feature>
<dbReference type="EMBL" id="BKCP01007959">
    <property type="protein sequence ID" value="GER47490.1"/>
    <property type="molecule type" value="Genomic_DNA"/>
</dbReference>
<proteinExistence type="predicted"/>
<dbReference type="Proteomes" id="UP000325081">
    <property type="component" value="Unassembled WGS sequence"/>
</dbReference>
<evidence type="ECO:0000313" key="3">
    <source>
        <dbReference type="Proteomes" id="UP000325081"/>
    </source>
</evidence>
<dbReference type="AlphaFoldDB" id="A0A5A7QQK3"/>